<name>A0ACB7WYH7_9ERIC</name>
<gene>
    <name evidence="1" type="ORF">Vadar_005772</name>
</gene>
<protein>
    <submittedName>
        <fullName evidence="1">Uncharacterized protein</fullName>
    </submittedName>
</protein>
<dbReference type="EMBL" id="CM037152">
    <property type="protein sequence ID" value="KAH7833384.1"/>
    <property type="molecule type" value="Genomic_DNA"/>
</dbReference>
<reference evidence="1 2" key="1">
    <citation type="journal article" date="2021" name="Hortic Res">
        <title>High-quality reference genome and annotation aids understanding of berry development for evergreen blueberry (Vaccinium darrowii).</title>
        <authorList>
            <person name="Yu J."/>
            <person name="Hulse-Kemp A.M."/>
            <person name="Babiker E."/>
            <person name="Staton M."/>
        </authorList>
    </citation>
    <scope>NUCLEOTIDE SEQUENCE [LARGE SCALE GENOMIC DNA]</scope>
    <source>
        <strain evidence="2">cv. NJ 8807/NJ 8810</strain>
        <tissue evidence="1">Young leaf</tissue>
    </source>
</reference>
<keyword evidence="2" id="KW-1185">Reference proteome</keyword>
<comment type="caution">
    <text evidence="1">The sequence shown here is derived from an EMBL/GenBank/DDBJ whole genome shotgun (WGS) entry which is preliminary data.</text>
</comment>
<evidence type="ECO:0000313" key="2">
    <source>
        <dbReference type="Proteomes" id="UP000828048"/>
    </source>
</evidence>
<proteinExistence type="predicted"/>
<accession>A0ACB7WYH7</accession>
<dbReference type="Proteomes" id="UP000828048">
    <property type="component" value="Chromosome 2"/>
</dbReference>
<evidence type="ECO:0000313" key="1">
    <source>
        <dbReference type="EMBL" id="KAH7833384.1"/>
    </source>
</evidence>
<organism evidence="1 2">
    <name type="scientific">Vaccinium darrowii</name>
    <dbReference type="NCBI Taxonomy" id="229202"/>
    <lineage>
        <taxon>Eukaryota</taxon>
        <taxon>Viridiplantae</taxon>
        <taxon>Streptophyta</taxon>
        <taxon>Embryophyta</taxon>
        <taxon>Tracheophyta</taxon>
        <taxon>Spermatophyta</taxon>
        <taxon>Magnoliopsida</taxon>
        <taxon>eudicotyledons</taxon>
        <taxon>Gunneridae</taxon>
        <taxon>Pentapetalae</taxon>
        <taxon>asterids</taxon>
        <taxon>Ericales</taxon>
        <taxon>Ericaceae</taxon>
        <taxon>Vaccinioideae</taxon>
        <taxon>Vaccinieae</taxon>
        <taxon>Vaccinium</taxon>
    </lineage>
</organism>
<sequence length="1077" mass="125138">MNPCMSINGVEKAAGRTVAVEGTREEQRRSMGTETIEGLYLDMHHVLEEDSHHVMEKDSLFKENFGISKVKRPRFEELNHGSSIAEYGYSLKRHCLSLFQWRPTNKIERSADQSGGKIVEIKGMFKLEPLGNVDPEIISEMGLSSELETMRNLEMVEFQDIDFEVYESQKKGPLQEYIRDLEREEEDQMKIRMEELRKAERKNRDEFRKLMEEHVASGVLTPSTHWRDYCMKVKDLPAYLAVSSNTSGSTAKDLFEDVAGELQKQEYIRDLEREEEEQMKIRMEELRKAECKNRDEFRKLMEEHVASGVLTPSTHWRDYCMKVKDLPAYLAVSSNTSGSTAKDLFEDVAGELQKQEYIRDLEREEEEQMKIRMEELRKAECKNRDKFRKLMEEHVASGVLTPSTHWRDYCMKVKDLPAYLAVSSNTSGSTAKDLFEVVAEELQKQEYIRDLEREEEEQMKIRMEELRKAERKNRDEFRKLMEEHVASGVLTPSTHWRDYCMKVKDLPAYLAVSSNTSGSTAKDLFEVVAEELQKQYVEDKARIKDAMKLRKIALSSTWTLEDFKAALIEDITSQPLSEINLKLVFDELQERVKKKEQRSPFEENSEIRRKRRKKDHHDGSNRNDDYGELRDREFGEDGEVNLTLQKLVLRNCKRLMELPPGIGELTNLEVLDLEGTEILFLPKEIAKLVNLTCLKVSFYGHANQTVIPRRVLSNLSRLNELIIDVTPCGEWWDVEVEAIIDDICSLKELRTLKLYLPTAELLEKLTLMVPGLTNFRFTVGRYEEHFISRLRHDAEEEFNNAEKLEKCLKYINGSHIPNEITKVIKHANAFFLQRHWTAGSLSEFRHENMNELKFFLVMECNEFRTIIDSELFYQGKDGRGETEDLQDLDESIVLGSLERLIIRYMKNMVSFWKGPVGKGSLANLKFLSLHTCPNLTTLFTIDMLSNLRNLEELIVEDCPKIDSLVSPKSSGSKSDLFLPSLKKISLLELPELVSISSGLCIAPKLERMVIFYCPKLEKLSAMDVSSENLKVIKGEKEWWDALKWYESDLSKEHEDYLTSRFIPLRRNGDLFAQLTKD</sequence>